<sequence length="279" mass="30525">MPECAERQARAMERGARALSEHPTLPPCNFFHHTLGIAGGDRLEALAVAFDQVSADVLHGRLSRDSLSAAVVKAAAEVVGLPAGVMQPDSRLDPGLDALLLLLAQMDHDLTTPLMANAGEINSLVALLIDAPRSGVRKRVQHRLLDIYFALATAAAGRDLPESLPKVREIEDVLMGGPPESGGQSWVVRWRNGTKALREEDVASVIAHVGHVSGKDVSWTMRRLYVAAQVWGRVEEQGAEAVKLAGERYFQWWNALCNQGRVKTPWVQPYWSQFSTGKR</sequence>
<evidence type="ECO:0000313" key="2">
    <source>
        <dbReference type="Proteomes" id="UP000008840"/>
    </source>
</evidence>
<dbReference type="KEGG" id="sml:Smlt3067"/>
<dbReference type="AlphaFoldDB" id="B2FKC0"/>
<dbReference type="EMBL" id="AM743169">
    <property type="protein sequence ID" value="CAQ46516.1"/>
    <property type="molecule type" value="Genomic_DNA"/>
</dbReference>
<reference evidence="1 2" key="1">
    <citation type="journal article" date="2008" name="Genome Biol.">
        <title>The complete genome, comparative and functional analysis of Stenotrophomonas maltophilia reveals an organism heavily shielded by drug resistance determinants.</title>
        <authorList>
            <person name="Crossman L.C."/>
            <person name="Gould V.C."/>
            <person name="Dow J.M."/>
            <person name="Vernikos G.S."/>
            <person name="Okazaki A."/>
            <person name="Sebaihia M."/>
            <person name="Saunders D."/>
            <person name="Arrowsmith C."/>
            <person name="Carver T."/>
            <person name="Peters N."/>
            <person name="Adlem E."/>
            <person name="Kerhornou A."/>
            <person name="Lord A."/>
            <person name="Murphy L."/>
            <person name="Seeger K."/>
            <person name="Squares R."/>
            <person name="Rutter S."/>
            <person name="Quail M.A."/>
            <person name="Rajandream M.A."/>
            <person name="Harris D."/>
            <person name="Churcher C."/>
            <person name="Bentley S.D."/>
            <person name="Parkhill J."/>
            <person name="Thomson N.R."/>
            <person name="Avison M.B."/>
        </authorList>
    </citation>
    <scope>NUCLEOTIDE SEQUENCE [LARGE SCALE GENOMIC DNA]</scope>
    <source>
        <strain evidence="1 2">K279a</strain>
    </source>
</reference>
<proteinExistence type="predicted"/>
<dbReference type="Proteomes" id="UP000008840">
    <property type="component" value="Chromosome"/>
</dbReference>
<dbReference type="HOGENOM" id="CLU_997203_0_0_6"/>
<organism evidence="1 2">
    <name type="scientific">Stenotrophomonas maltophilia (strain K279a)</name>
    <dbReference type="NCBI Taxonomy" id="522373"/>
    <lineage>
        <taxon>Bacteria</taxon>
        <taxon>Pseudomonadati</taxon>
        <taxon>Pseudomonadota</taxon>
        <taxon>Gammaproteobacteria</taxon>
        <taxon>Lysobacterales</taxon>
        <taxon>Lysobacteraceae</taxon>
        <taxon>Stenotrophomonas</taxon>
        <taxon>Stenotrophomonas maltophilia group</taxon>
    </lineage>
</organism>
<keyword evidence="2" id="KW-1185">Reference proteome</keyword>
<gene>
    <name evidence="1" type="ordered locus">Smlt3067</name>
</gene>
<evidence type="ECO:0000313" key="1">
    <source>
        <dbReference type="EMBL" id="CAQ46516.1"/>
    </source>
</evidence>
<protein>
    <submittedName>
        <fullName evidence="1">Uncharacterized protein</fullName>
    </submittedName>
</protein>
<dbReference type="EnsemblBacteria" id="CAQ46516">
    <property type="protein sequence ID" value="CAQ46516"/>
    <property type="gene ID" value="Smlt3067"/>
</dbReference>
<name>B2FKC0_STRMK</name>
<accession>B2FKC0</accession>